<proteinExistence type="predicted"/>
<comment type="caution">
    <text evidence="2">The sequence shown here is derived from an EMBL/GenBank/DDBJ whole genome shotgun (WGS) entry which is preliminary data.</text>
</comment>
<evidence type="ECO:0000256" key="1">
    <source>
        <dbReference type="SAM" id="SignalP"/>
    </source>
</evidence>
<sequence>MKKILKKTSSVILALCIIFCMGINVQAATHKPGCAAKSTRLVCGSVENTLRGSHYLHTNVYCTTKTYVRTHEIVCSGCGVAIRSNVPRQCSRTHQYCPEEFGLCKY</sequence>
<organism evidence="2 3">
    <name type="scientific">Agathobacter rectalis</name>
    <dbReference type="NCBI Taxonomy" id="39491"/>
    <lineage>
        <taxon>Bacteria</taxon>
        <taxon>Bacillati</taxon>
        <taxon>Bacillota</taxon>
        <taxon>Clostridia</taxon>
        <taxon>Lachnospirales</taxon>
        <taxon>Lachnospiraceae</taxon>
        <taxon>Agathobacter</taxon>
    </lineage>
</organism>
<reference evidence="2 3" key="1">
    <citation type="submission" date="2019-08" db="EMBL/GenBank/DDBJ databases">
        <authorList>
            <person name="Duncan S."/>
            <person name="Walker A."/>
        </authorList>
    </citation>
    <scope>NUCLEOTIDE SEQUENCE [LARGE SCALE GENOMIC DNA]</scope>
    <source>
        <strain evidence="2 3">L2-21</strain>
    </source>
</reference>
<accession>A0A5S4VCC2</accession>
<gene>
    <name evidence="2" type="ORF">FYL37_11940</name>
</gene>
<feature type="chain" id="PRO_5024407330" evidence="1">
    <location>
        <begin position="28"/>
        <end position="106"/>
    </location>
</feature>
<dbReference type="Proteomes" id="UP000324325">
    <property type="component" value="Unassembled WGS sequence"/>
</dbReference>
<protein>
    <submittedName>
        <fullName evidence="2">Uncharacterized protein</fullName>
    </submittedName>
</protein>
<dbReference type="EMBL" id="VSTG01000017">
    <property type="protein sequence ID" value="TYL56680.1"/>
    <property type="molecule type" value="Genomic_DNA"/>
</dbReference>
<evidence type="ECO:0000313" key="3">
    <source>
        <dbReference type="Proteomes" id="UP000324325"/>
    </source>
</evidence>
<keyword evidence="1" id="KW-0732">Signal</keyword>
<evidence type="ECO:0000313" key="2">
    <source>
        <dbReference type="EMBL" id="TYL56680.1"/>
    </source>
</evidence>
<dbReference type="AlphaFoldDB" id="A0A5S4VCC2"/>
<reference evidence="2 3" key="2">
    <citation type="submission" date="2019-09" db="EMBL/GenBank/DDBJ databases">
        <title>Strain-level analysis of Eubacterium rectale using genomes from metagenomes.</title>
        <authorList>
            <person name="Karcher N."/>
            <person name="Segata N."/>
        </authorList>
    </citation>
    <scope>NUCLEOTIDE SEQUENCE [LARGE SCALE GENOMIC DNA]</scope>
    <source>
        <strain evidence="2 3">L2-21</strain>
    </source>
</reference>
<name>A0A5S4VCC2_9FIRM</name>
<feature type="signal peptide" evidence="1">
    <location>
        <begin position="1"/>
        <end position="27"/>
    </location>
</feature>
<dbReference type="RefSeq" id="WP_147349202.1">
    <property type="nucleotide sequence ID" value="NZ_QSFZ01000017.1"/>
</dbReference>